<dbReference type="PANTHER" id="PTHR24403">
    <property type="entry name" value="ZINC FINGER PROTEIN"/>
    <property type="match status" value="1"/>
</dbReference>
<dbReference type="PROSITE" id="PS50157">
    <property type="entry name" value="ZINC_FINGER_C2H2_2"/>
    <property type="match status" value="3"/>
</dbReference>
<protein>
    <recommendedName>
        <fullName evidence="7">C2H2-type domain-containing protein</fullName>
    </recommendedName>
</protein>
<feature type="domain" description="C2H2-type" evidence="7">
    <location>
        <begin position="482"/>
        <end position="510"/>
    </location>
</feature>
<dbReference type="GO" id="GO:0008270">
    <property type="term" value="F:zinc ion binding"/>
    <property type="evidence" value="ECO:0007669"/>
    <property type="project" value="UniProtKB-KW"/>
</dbReference>
<dbReference type="GO" id="GO:0045944">
    <property type="term" value="P:positive regulation of transcription by RNA polymerase II"/>
    <property type="evidence" value="ECO:0007669"/>
    <property type="project" value="TreeGrafter"/>
</dbReference>
<organism evidence="8 9">
    <name type="scientific">Cercopithifilaria johnstoni</name>
    <dbReference type="NCBI Taxonomy" id="2874296"/>
    <lineage>
        <taxon>Eukaryota</taxon>
        <taxon>Metazoa</taxon>
        <taxon>Ecdysozoa</taxon>
        <taxon>Nematoda</taxon>
        <taxon>Chromadorea</taxon>
        <taxon>Rhabditida</taxon>
        <taxon>Spirurina</taxon>
        <taxon>Spiruromorpha</taxon>
        <taxon>Filarioidea</taxon>
        <taxon>Onchocercidae</taxon>
        <taxon>Cercopithifilaria</taxon>
    </lineage>
</organism>
<keyword evidence="9" id="KW-1185">Reference proteome</keyword>
<dbReference type="GO" id="GO:0005634">
    <property type="term" value="C:nucleus"/>
    <property type="evidence" value="ECO:0007669"/>
    <property type="project" value="TreeGrafter"/>
</dbReference>
<gene>
    <name evidence="8" type="ORF">CJOHNSTONI_LOCUS9902</name>
</gene>
<feature type="region of interest" description="Disordered" evidence="6">
    <location>
        <begin position="575"/>
        <end position="613"/>
    </location>
</feature>
<evidence type="ECO:0000256" key="5">
    <source>
        <dbReference type="PROSITE-ProRule" id="PRU00042"/>
    </source>
</evidence>
<feature type="domain" description="C2H2-type" evidence="7">
    <location>
        <begin position="1511"/>
        <end position="1538"/>
    </location>
</feature>
<accession>A0A8J2Q9D4</accession>
<dbReference type="Proteomes" id="UP000746747">
    <property type="component" value="Unassembled WGS sequence"/>
</dbReference>
<evidence type="ECO:0000256" key="4">
    <source>
        <dbReference type="ARBA" id="ARBA00022833"/>
    </source>
</evidence>
<keyword evidence="4" id="KW-0862">Zinc</keyword>
<keyword evidence="1" id="KW-0479">Metal-binding</keyword>
<dbReference type="InterPro" id="IPR050688">
    <property type="entry name" value="Zinc_finger/UBP_domain"/>
</dbReference>
<proteinExistence type="predicted"/>
<name>A0A8J2Q9D4_9BILA</name>
<feature type="domain" description="C2H2-type" evidence="7">
    <location>
        <begin position="1990"/>
        <end position="2019"/>
    </location>
</feature>
<keyword evidence="2" id="KW-0677">Repeat</keyword>
<evidence type="ECO:0000259" key="7">
    <source>
        <dbReference type="PROSITE" id="PS50157"/>
    </source>
</evidence>
<evidence type="ECO:0000313" key="8">
    <source>
        <dbReference type="EMBL" id="CAG9540382.1"/>
    </source>
</evidence>
<sequence length="2214" mass="251558">MERVRREENRRRKARRVIAGRAILPPTYNCCVESGRFTVVSRLVGCDSRGVTCLDHVKESKKVGYKLNLSYRACMSTGNPFQLHQFVDVRPNIIGGEIENGDENNGSSVRKRKITNYNTDRLTHLMYERALEEVNKLEGKRQRLEVEGNKQLATKKEQQLQKKKNVVSVRPSINFVTLVGYKRLQYAGPHESRTIISRLYNFNKLKNISGGFRLYLRLMTDAILNEICDKIDDQSDRFDKAKDMDLCISQVLRYAWSQLSEKERLTYETVARREVQEKYKAELDKMNGRNTGSEKSMRAANMQWIRSLPAMPLTEFKFMSAWAKKQKENEHHRVHYKRVRCPFCKNFILKDDTLQMHILYGHHNMFVYACHYCFEGFTSLEQLKKHCCREFTQFMLQLLIQETKLEMIFAMHTLICAECNLQVPLSSLSNSASDKKHVKLQRLLSYHNTDKLVSCVTLFAVRPSEVEYVTMKACTMKCGIPLQCKFCSHKFISATDIEKHQLSEHSGKVTKLKCPMCPRFYITDCFFRDHLLSHLGEVHSMTGLLQKATFWPPAFSHETTLKMGPSLQKIIGSDMTESSQVEKSNDLSDDEDESYEKSVLNRKNRRNNEQKKSKKMGTDQDLCYYCRHVKQVVTRPLQSSLCRCIKSKHEPKSFVAQNSFMKSLVEKFTREGRLYVDMKDSVLDITIGAIIDDSVFICVKCKGLHLGDRNILKHLRICMQKDVESPDPEKHFDLMDSKIVIRLTHPHCSPNGRINCPECEVTSCSIASLRRHLALDHGIFSYYNVPESHRAVGIMEYIPLRTTNYAKLDIATRINLELNLTPTGDFKLRHDRRSQSPPLTSGSDLRLVTSDIHAAEDLQATSMSVDTRSTLMQSVMEPAQSSAVMGKFICIICFATSDSSQQLANHFIRSHLYLCSECGSGFIEKQCLLSHLAACQKWPRKCSDGEFFPRCPICSFLLLTPERYFYHLVYSHKTSVCINQKNQQVNPMFIWKKLSLTDAAKLRKTMMDKLAIKTRANFITKNVLYSSILPNKNTNGAESVITNKFLCTLCELDFPNQVECDIHLQKHPEQWTCCPVCMYFRDHCPIHTIGELFAHLLFKHTVKSLQPKGVKIVCSLCRSLSSCQSTTPLSIRRCEEQMIRHILYACNGTQVCFLCNDGAVHSPEKLKKHRVNEHRLVFERFGCSECFRKFHTCSAFRKHSCNVLLKCSCGIGTLFTAEEFEKHFEIHLNSMKDFCLLCNKYMFSKDQLFSHMMSHRITVNGKRQLLQLNTLESVLPFPAPNTALQSNMNINIPSKERSATAFPFGKVKVNNDDEIQFLGLECLTNDVNSSENKNQKKQGDDSDVVLLTETVPTNFMTNIRSEIGAAIETVPSFCTHSVGNAPSESTVKFPADEIASVESSSFATVFDVNAANTVCSIIDEQISATASEHSISTVEKELTSAKASSVRIAIDDEDDILIIDELKNESLGDDKEALKEVKRAGDKIGDPELEIIESAGRCIGSHKISQREARFCCSQCTEKFLTKASLLIHKETHRYDAGQTIAAVYGIPIETTLYLCRLCCLAYESQAVYQMHMRSHGLLQNCERCSVVAFNEEQMRNHQDQHVLSAGRQQAVYVCSKCVTTYSTDKRLYHHMFVSHAQAILYFCKNCGLANTNGRVVHEHIVRRECSCQNLSSLPEFMIMGFTAACIFHYQPTNPVQYENRVRNGELLVVIPSECIHRSFLSHPNDVISITCPTCNSLMSFLRLQAENPIFTGSLPRTLNHAADDNDDMMLMLSNIWRMENISQQASTLNTRNPQAPTLVDFPSTSCTLSQVAVPSGDPTHVVRNAMLLPVSLSGVCISQNQSRGVPSNIGIRQPLSQISWVPAREALTAASAAVLFPSSSLQTTGTNSHPCIPAVAPSTSQPFVSSISTLAGADSSSSSSKIPPYLQPYRGVLEAVGLTVVTQMVTRDYIVKNTEGGYFCTKSGCANVQIEKITSGRVHNLRHNPQNIFFCLECGNAFPFENLVVNHMVEFHHQKQTPSLNLRCSLCPKIPPFTQIELFKKHMAESTAHSTATHYFSFKQRCRLRFHSIEARLRHDHEHRATKNAPCCFVCGTSRNWWSSSARADFPYIDHSYIHAFSLWGMCRECGLCYPNELKNQQYFHHFENQHTIKALNTWQCKICNIEIDNCNVHLHALQRHFVIGVKTNRRKPYAVETSDAIMRAFLGYPVPDNARI</sequence>
<comment type="caution">
    <text evidence="8">The sequence shown here is derived from an EMBL/GenBank/DDBJ whole genome shotgun (WGS) entry which is preliminary data.</text>
</comment>
<evidence type="ECO:0000256" key="1">
    <source>
        <dbReference type="ARBA" id="ARBA00022723"/>
    </source>
</evidence>
<evidence type="ECO:0000256" key="3">
    <source>
        <dbReference type="ARBA" id="ARBA00022771"/>
    </source>
</evidence>
<evidence type="ECO:0000313" key="9">
    <source>
        <dbReference type="Proteomes" id="UP000746747"/>
    </source>
</evidence>
<keyword evidence="3 5" id="KW-0863">Zinc-finger</keyword>
<dbReference type="SMART" id="SM00355">
    <property type="entry name" value="ZnF_C2H2"/>
    <property type="match status" value="18"/>
</dbReference>
<dbReference type="EMBL" id="CAKAEH010001947">
    <property type="protein sequence ID" value="CAG9540382.1"/>
    <property type="molecule type" value="Genomic_DNA"/>
</dbReference>
<dbReference type="PROSITE" id="PS00028">
    <property type="entry name" value="ZINC_FINGER_C2H2_1"/>
    <property type="match status" value="8"/>
</dbReference>
<evidence type="ECO:0000256" key="2">
    <source>
        <dbReference type="ARBA" id="ARBA00022737"/>
    </source>
</evidence>
<dbReference type="OrthoDB" id="5805083at2759"/>
<dbReference type="InterPro" id="IPR013087">
    <property type="entry name" value="Znf_C2H2_type"/>
</dbReference>
<reference evidence="8" key="1">
    <citation type="submission" date="2021-09" db="EMBL/GenBank/DDBJ databases">
        <authorList>
            <consortium name="Pathogen Informatics"/>
        </authorList>
    </citation>
    <scope>NUCLEOTIDE SEQUENCE</scope>
</reference>
<evidence type="ECO:0000256" key="6">
    <source>
        <dbReference type="SAM" id="MobiDB-lite"/>
    </source>
</evidence>
<dbReference type="PANTHER" id="PTHR24403:SF67">
    <property type="entry name" value="FI01116P-RELATED"/>
    <property type="match status" value="1"/>
</dbReference>